<keyword evidence="2" id="KW-1185">Reference proteome</keyword>
<comment type="caution">
    <text evidence="1">The sequence shown here is derived from an EMBL/GenBank/DDBJ whole genome shotgun (WGS) entry which is preliminary data.</text>
</comment>
<protein>
    <submittedName>
        <fullName evidence="1">F-box family protein</fullName>
    </submittedName>
</protein>
<dbReference type="Proteomes" id="UP000265520">
    <property type="component" value="Unassembled WGS sequence"/>
</dbReference>
<name>A0A392SMV7_9FABA</name>
<evidence type="ECO:0000313" key="2">
    <source>
        <dbReference type="Proteomes" id="UP000265520"/>
    </source>
</evidence>
<reference evidence="1 2" key="1">
    <citation type="journal article" date="2018" name="Front. Plant Sci.">
        <title>Red Clover (Trifolium pratense) and Zigzag Clover (T. medium) - A Picture of Genomic Similarities and Differences.</title>
        <authorList>
            <person name="Dluhosova J."/>
            <person name="Istvanek J."/>
            <person name="Nedelnik J."/>
            <person name="Repkova J."/>
        </authorList>
    </citation>
    <scope>NUCLEOTIDE SEQUENCE [LARGE SCALE GENOMIC DNA]</scope>
    <source>
        <strain evidence="2">cv. 10/8</strain>
        <tissue evidence="1">Leaf</tissue>
    </source>
</reference>
<sequence length="65" mass="7829">MWEFYTKMVKCEVKVTCSWKDEEEDRFYVRSIEFVMEDMKGKPLLEKHAAIVLLNAIENGERKKK</sequence>
<organism evidence="1 2">
    <name type="scientific">Trifolium medium</name>
    <dbReference type="NCBI Taxonomy" id="97028"/>
    <lineage>
        <taxon>Eukaryota</taxon>
        <taxon>Viridiplantae</taxon>
        <taxon>Streptophyta</taxon>
        <taxon>Embryophyta</taxon>
        <taxon>Tracheophyta</taxon>
        <taxon>Spermatophyta</taxon>
        <taxon>Magnoliopsida</taxon>
        <taxon>eudicotyledons</taxon>
        <taxon>Gunneridae</taxon>
        <taxon>Pentapetalae</taxon>
        <taxon>rosids</taxon>
        <taxon>fabids</taxon>
        <taxon>Fabales</taxon>
        <taxon>Fabaceae</taxon>
        <taxon>Papilionoideae</taxon>
        <taxon>50 kb inversion clade</taxon>
        <taxon>NPAAA clade</taxon>
        <taxon>Hologalegina</taxon>
        <taxon>IRL clade</taxon>
        <taxon>Trifolieae</taxon>
        <taxon>Trifolium</taxon>
    </lineage>
</organism>
<dbReference type="AlphaFoldDB" id="A0A392SMV7"/>
<proteinExistence type="predicted"/>
<evidence type="ECO:0000313" key="1">
    <source>
        <dbReference type="EMBL" id="MCI49216.1"/>
    </source>
</evidence>
<accession>A0A392SMV7</accession>
<dbReference type="EMBL" id="LXQA010397813">
    <property type="protein sequence ID" value="MCI49216.1"/>
    <property type="molecule type" value="Genomic_DNA"/>
</dbReference>